<keyword evidence="4 15" id="KW-0285">Flavoprotein</keyword>
<keyword evidence="6 15" id="KW-0808">Transferase</keyword>
<evidence type="ECO:0000256" key="10">
    <source>
        <dbReference type="ARBA" id="ARBA00022827"/>
    </source>
</evidence>
<dbReference type="EC" id="2.7.1.26" evidence="15"/>
<evidence type="ECO:0000256" key="15">
    <source>
        <dbReference type="PIRNR" id="PIRNR004491"/>
    </source>
</evidence>
<comment type="catalytic activity">
    <reaction evidence="13 15">
        <text>riboflavin + ATP = FMN + ADP + H(+)</text>
        <dbReference type="Rhea" id="RHEA:14357"/>
        <dbReference type="ChEBI" id="CHEBI:15378"/>
        <dbReference type="ChEBI" id="CHEBI:30616"/>
        <dbReference type="ChEBI" id="CHEBI:57986"/>
        <dbReference type="ChEBI" id="CHEBI:58210"/>
        <dbReference type="ChEBI" id="CHEBI:456216"/>
        <dbReference type="EC" id="2.7.1.26"/>
    </reaction>
</comment>
<dbReference type="SMART" id="SM00904">
    <property type="entry name" value="Flavokinase"/>
    <property type="match status" value="1"/>
</dbReference>
<dbReference type="NCBIfam" id="NF004162">
    <property type="entry name" value="PRK05627.1-5"/>
    <property type="match status" value="1"/>
</dbReference>
<evidence type="ECO:0000256" key="8">
    <source>
        <dbReference type="ARBA" id="ARBA00022741"/>
    </source>
</evidence>
<dbReference type="GO" id="GO:0005524">
    <property type="term" value="F:ATP binding"/>
    <property type="evidence" value="ECO:0007669"/>
    <property type="project" value="UniProtKB-UniRule"/>
</dbReference>
<dbReference type="Proteomes" id="UP000643701">
    <property type="component" value="Unassembled WGS sequence"/>
</dbReference>
<evidence type="ECO:0000256" key="11">
    <source>
        <dbReference type="ARBA" id="ARBA00022840"/>
    </source>
</evidence>
<feature type="domain" description="Riboflavin kinase" evidence="16">
    <location>
        <begin position="181"/>
        <end position="306"/>
    </location>
</feature>
<dbReference type="GO" id="GO:0006747">
    <property type="term" value="P:FAD biosynthetic process"/>
    <property type="evidence" value="ECO:0007669"/>
    <property type="project" value="UniProtKB-UniRule"/>
</dbReference>
<dbReference type="CDD" id="cd02064">
    <property type="entry name" value="FAD_synthetase_N"/>
    <property type="match status" value="1"/>
</dbReference>
<dbReference type="PANTHER" id="PTHR22749:SF6">
    <property type="entry name" value="RIBOFLAVIN KINASE"/>
    <property type="match status" value="1"/>
</dbReference>
<dbReference type="PANTHER" id="PTHR22749">
    <property type="entry name" value="RIBOFLAVIN KINASE/FMN ADENYLYLTRANSFERASE"/>
    <property type="match status" value="1"/>
</dbReference>
<comment type="similarity">
    <text evidence="15">Belongs to the ribF family.</text>
</comment>
<evidence type="ECO:0000256" key="4">
    <source>
        <dbReference type="ARBA" id="ARBA00022630"/>
    </source>
</evidence>
<dbReference type="InterPro" id="IPR014729">
    <property type="entry name" value="Rossmann-like_a/b/a_fold"/>
</dbReference>
<keyword evidence="18" id="KW-1185">Reference proteome</keyword>
<protein>
    <recommendedName>
        <fullName evidence="15">Riboflavin biosynthesis protein</fullName>
    </recommendedName>
    <domain>
        <recommendedName>
            <fullName evidence="15">Riboflavin kinase</fullName>
            <ecNumber evidence="15">2.7.1.26</ecNumber>
        </recommendedName>
        <alternativeName>
            <fullName evidence="15">Flavokinase</fullName>
        </alternativeName>
    </domain>
    <domain>
        <recommendedName>
            <fullName evidence="15">FMN adenylyltransferase</fullName>
            <ecNumber evidence="15">2.7.7.2</ecNumber>
        </recommendedName>
        <alternativeName>
            <fullName evidence="15">FAD pyrophosphorylase</fullName>
        </alternativeName>
        <alternativeName>
            <fullName evidence="15">FAD synthase</fullName>
        </alternativeName>
    </domain>
</protein>
<evidence type="ECO:0000256" key="3">
    <source>
        <dbReference type="ARBA" id="ARBA00005201"/>
    </source>
</evidence>
<comment type="pathway">
    <text evidence="3 15">Cofactor biosynthesis; FMN biosynthesis; FMN from riboflavin (ATP route): step 1/1.</text>
</comment>
<evidence type="ECO:0000259" key="16">
    <source>
        <dbReference type="SMART" id="SM00904"/>
    </source>
</evidence>
<dbReference type="FunFam" id="3.40.50.620:FF:000021">
    <property type="entry name" value="Riboflavin biosynthesis protein"/>
    <property type="match status" value="1"/>
</dbReference>
<sequence>MKVFNNVNNFKTSQPTVVTIGTFDGVHIGHRKIINQLLEVSKEGYLSTLLTFFPHPRMVLQQSNDLKLIHTIKERQEELAKTGLENLVIQAFTKEFSRLTARAYVEEILVKGLQAKKVIIGYDHRFGRNRTADIKDLHKFGNEFGFEVEEISKQDIEDVAVSSTKIRKAILAGNISLANQYMNAQFSLEGKVVKGKGLGKDFGFATANLKIEQTYKIIPAHGVYVVKGEINSKLYYGMMNIGVNPTLGENKQSLEVHFFDFNQDIYGEKIKVNLLKKIRNEKKFNGVDELIKAMKKDKEFVINFINDESN</sequence>
<dbReference type="EC" id="2.7.7.2" evidence="15"/>
<dbReference type="GO" id="GO:0009231">
    <property type="term" value="P:riboflavin biosynthetic process"/>
    <property type="evidence" value="ECO:0007669"/>
    <property type="project" value="InterPro"/>
</dbReference>
<keyword evidence="9 15" id="KW-0418">Kinase</keyword>
<gene>
    <name evidence="17" type="ORF">G7034_07040</name>
</gene>
<evidence type="ECO:0000256" key="9">
    <source>
        <dbReference type="ARBA" id="ARBA00022777"/>
    </source>
</evidence>
<dbReference type="FunFam" id="2.40.30.30:FF:000003">
    <property type="entry name" value="Riboflavin biosynthesis protein"/>
    <property type="match status" value="1"/>
</dbReference>
<keyword evidence="7 15" id="KW-0548">Nucleotidyltransferase</keyword>
<dbReference type="NCBIfam" id="NF004160">
    <property type="entry name" value="PRK05627.1-3"/>
    <property type="match status" value="1"/>
</dbReference>
<keyword evidence="10 15" id="KW-0274">FAD</keyword>
<name>A0A967AGC7_9FLAO</name>
<evidence type="ECO:0000256" key="1">
    <source>
        <dbReference type="ARBA" id="ARBA00002121"/>
    </source>
</evidence>
<evidence type="ECO:0000256" key="2">
    <source>
        <dbReference type="ARBA" id="ARBA00004726"/>
    </source>
</evidence>
<dbReference type="InterPro" id="IPR023468">
    <property type="entry name" value="Riboflavin_kinase"/>
</dbReference>
<dbReference type="PIRSF" id="PIRSF004491">
    <property type="entry name" value="FAD_Synth"/>
    <property type="match status" value="1"/>
</dbReference>
<keyword evidence="11 15" id="KW-0067">ATP-binding</keyword>
<dbReference type="AlphaFoldDB" id="A0A967AGC7"/>
<comment type="catalytic activity">
    <reaction evidence="14 15">
        <text>FMN + ATP + H(+) = FAD + diphosphate</text>
        <dbReference type="Rhea" id="RHEA:17237"/>
        <dbReference type="ChEBI" id="CHEBI:15378"/>
        <dbReference type="ChEBI" id="CHEBI:30616"/>
        <dbReference type="ChEBI" id="CHEBI:33019"/>
        <dbReference type="ChEBI" id="CHEBI:57692"/>
        <dbReference type="ChEBI" id="CHEBI:58210"/>
        <dbReference type="EC" id="2.7.7.2"/>
    </reaction>
</comment>
<comment type="pathway">
    <text evidence="2 15">Cofactor biosynthesis; FAD biosynthesis; FAD from FMN: step 1/1.</text>
</comment>
<evidence type="ECO:0000313" key="17">
    <source>
        <dbReference type="EMBL" id="NGZ90001.1"/>
    </source>
</evidence>
<dbReference type="GO" id="GO:0009398">
    <property type="term" value="P:FMN biosynthetic process"/>
    <property type="evidence" value="ECO:0007669"/>
    <property type="project" value="UniProtKB-UniRule"/>
</dbReference>
<evidence type="ECO:0000256" key="6">
    <source>
        <dbReference type="ARBA" id="ARBA00022679"/>
    </source>
</evidence>
<keyword evidence="5 15" id="KW-0288">FMN</keyword>
<dbReference type="SUPFAM" id="SSF82114">
    <property type="entry name" value="Riboflavin kinase-like"/>
    <property type="match status" value="1"/>
</dbReference>
<keyword evidence="12" id="KW-0511">Multifunctional enzyme</keyword>
<accession>A0A967AGC7</accession>
<dbReference type="NCBIfam" id="TIGR00083">
    <property type="entry name" value="ribF"/>
    <property type="match status" value="1"/>
</dbReference>
<dbReference type="Pfam" id="PF06574">
    <property type="entry name" value="FAD_syn"/>
    <property type="match status" value="1"/>
</dbReference>
<dbReference type="InterPro" id="IPR002606">
    <property type="entry name" value="Riboflavin_kinase_bac"/>
</dbReference>
<dbReference type="InterPro" id="IPR015865">
    <property type="entry name" value="Riboflavin_kinase_bac/euk"/>
</dbReference>
<dbReference type="InterPro" id="IPR023465">
    <property type="entry name" value="Riboflavin_kinase_dom_sf"/>
</dbReference>
<evidence type="ECO:0000256" key="7">
    <source>
        <dbReference type="ARBA" id="ARBA00022695"/>
    </source>
</evidence>
<dbReference type="RefSeq" id="WP_166400256.1">
    <property type="nucleotide sequence ID" value="NZ_JAANAS010000050.1"/>
</dbReference>
<evidence type="ECO:0000256" key="13">
    <source>
        <dbReference type="ARBA" id="ARBA00047880"/>
    </source>
</evidence>
<dbReference type="EMBL" id="JAANAS010000050">
    <property type="protein sequence ID" value="NGZ90001.1"/>
    <property type="molecule type" value="Genomic_DNA"/>
</dbReference>
<dbReference type="GO" id="GO:0003919">
    <property type="term" value="F:FMN adenylyltransferase activity"/>
    <property type="evidence" value="ECO:0007669"/>
    <property type="project" value="UniProtKB-UniRule"/>
</dbReference>
<comment type="function">
    <text evidence="1">Catalyzes the phosphorylation of riboflavin to FMN followed by the adenylation of FMN to FAD.</text>
</comment>
<keyword evidence="8 15" id="KW-0547">Nucleotide-binding</keyword>
<dbReference type="GO" id="GO:0008531">
    <property type="term" value="F:riboflavin kinase activity"/>
    <property type="evidence" value="ECO:0007669"/>
    <property type="project" value="UniProtKB-UniRule"/>
</dbReference>
<dbReference type="Gene3D" id="2.40.30.30">
    <property type="entry name" value="Riboflavin kinase-like"/>
    <property type="match status" value="1"/>
</dbReference>
<dbReference type="Pfam" id="PF01687">
    <property type="entry name" value="Flavokinase"/>
    <property type="match status" value="1"/>
</dbReference>
<dbReference type="Gene3D" id="3.40.50.620">
    <property type="entry name" value="HUPs"/>
    <property type="match status" value="1"/>
</dbReference>
<reference evidence="17" key="1">
    <citation type="submission" date="2020-03" db="EMBL/GenBank/DDBJ databases">
        <title>Psychroflexus Maritimus sp. nov., isolate from marine sediment.</title>
        <authorList>
            <person name="Zhong Y.-L."/>
        </authorList>
    </citation>
    <scope>NUCLEOTIDE SEQUENCE</scope>
    <source>
        <strain evidence="17">C1</strain>
    </source>
</reference>
<evidence type="ECO:0000256" key="14">
    <source>
        <dbReference type="ARBA" id="ARBA00049494"/>
    </source>
</evidence>
<comment type="caution">
    <text evidence="17">The sequence shown here is derived from an EMBL/GenBank/DDBJ whole genome shotgun (WGS) entry which is preliminary data.</text>
</comment>
<dbReference type="InterPro" id="IPR015864">
    <property type="entry name" value="FAD_synthase"/>
</dbReference>
<evidence type="ECO:0000256" key="5">
    <source>
        <dbReference type="ARBA" id="ARBA00022643"/>
    </source>
</evidence>
<proteinExistence type="inferred from homology"/>
<organism evidence="17 18">
    <name type="scientific">Psychroflexus maritimus</name>
    <dbReference type="NCBI Taxonomy" id="2714865"/>
    <lineage>
        <taxon>Bacteria</taxon>
        <taxon>Pseudomonadati</taxon>
        <taxon>Bacteroidota</taxon>
        <taxon>Flavobacteriia</taxon>
        <taxon>Flavobacteriales</taxon>
        <taxon>Flavobacteriaceae</taxon>
        <taxon>Psychroflexus</taxon>
    </lineage>
</organism>
<evidence type="ECO:0000256" key="12">
    <source>
        <dbReference type="ARBA" id="ARBA00023268"/>
    </source>
</evidence>
<evidence type="ECO:0000313" key="18">
    <source>
        <dbReference type="Proteomes" id="UP000643701"/>
    </source>
</evidence>
<dbReference type="SUPFAM" id="SSF52374">
    <property type="entry name" value="Nucleotidylyl transferase"/>
    <property type="match status" value="1"/>
</dbReference>